<dbReference type="Proteomes" id="UP000316270">
    <property type="component" value="Chromosome 5"/>
</dbReference>
<accession>A0A517L5Y3</accession>
<organism evidence="1 2">
    <name type="scientific">Venturia effusa</name>
    <dbReference type="NCBI Taxonomy" id="50376"/>
    <lineage>
        <taxon>Eukaryota</taxon>
        <taxon>Fungi</taxon>
        <taxon>Dikarya</taxon>
        <taxon>Ascomycota</taxon>
        <taxon>Pezizomycotina</taxon>
        <taxon>Dothideomycetes</taxon>
        <taxon>Pleosporomycetidae</taxon>
        <taxon>Venturiales</taxon>
        <taxon>Venturiaceae</taxon>
        <taxon>Venturia</taxon>
    </lineage>
</organism>
<dbReference type="AlphaFoldDB" id="A0A517L5Y3"/>
<name>A0A517L5Y3_9PEZI</name>
<reference evidence="1 2" key="1">
    <citation type="submission" date="2019-07" db="EMBL/GenBank/DDBJ databases">
        <title>Finished genome of Venturia effusa.</title>
        <authorList>
            <person name="Young C.A."/>
            <person name="Cox M.P."/>
            <person name="Ganley A.R.D."/>
            <person name="David W.J."/>
        </authorList>
    </citation>
    <scope>NUCLEOTIDE SEQUENCE [LARGE SCALE GENOMIC DNA]</scope>
    <source>
        <strain evidence="2">albino</strain>
    </source>
</reference>
<dbReference type="EMBL" id="CP042189">
    <property type="protein sequence ID" value="QDS71042.1"/>
    <property type="molecule type" value="Genomic_DNA"/>
</dbReference>
<proteinExistence type="predicted"/>
<protein>
    <submittedName>
        <fullName evidence="1">Uncharacterized protein</fullName>
    </submittedName>
</protein>
<evidence type="ECO:0000313" key="2">
    <source>
        <dbReference type="Proteomes" id="UP000316270"/>
    </source>
</evidence>
<keyword evidence="2" id="KW-1185">Reference proteome</keyword>
<sequence length="123" mass="13737">MAQKWLDWSKKEFTGGVCGGTCAPVAPYLKEGYDGMAYGRECIAARAYKKPATDLPEPAWNYKRDDFHDCNVYCTIGKRKGTGNFRDCGFTVIWQMPLVSALAYDVAYRLGFVEMPLGFLIAA</sequence>
<evidence type="ECO:0000313" key="1">
    <source>
        <dbReference type="EMBL" id="QDS71042.1"/>
    </source>
</evidence>
<gene>
    <name evidence="1" type="ORF">FKW77_008405</name>
</gene>